<name>A0A2H4UVC9_9VIRU</name>
<keyword evidence="3" id="KW-1185">Reference proteome</keyword>
<gene>
    <name evidence="2" type="ORF">BMW23_0773</name>
</gene>
<dbReference type="Proteomes" id="UP000240325">
    <property type="component" value="Segment"/>
</dbReference>
<evidence type="ECO:0000256" key="1">
    <source>
        <dbReference type="SAM" id="Phobius"/>
    </source>
</evidence>
<evidence type="ECO:0000313" key="3">
    <source>
        <dbReference type="Proteomes" id="UP000240325"/>
    </source>
</evidence>
<feature type="transmembrane region" description="Helical" evidence="1">
    <location>
        <begin position="6"/>
        <end position="24"/>
    </location>
</feature>
<accession>A0A2H4UVC9</accession>
<keyword evidence="1" id="KW-0812">Transmembrane</keyword>
<evidence type="ECO:0000313" key="2">
    <source>
        <dbReference type="EMBL" id="ATZ80819.1"/>
    </source>
</evidence>
<organism evidence="2">
    <name type="scientific">Bodo saltans virus</name>
    <dbReference type="NCBI Taxonomy" id="2024608"/>
    <lineage>
        <taxon>Viruses</taxon>
        <taxon>Varidnaviria</taxon>
        <taxon>Bamfordvirae</taxon>
        <taxon>Nucleocytoviricota</taxon>
        <taxon>Megaviricetes</taxon>
        <taxon>Imitervirales</taxon>
        <taxon>Mimiviridae</taxon>
        <taxon>Klosneuvirinae</taxon>
        <taxon>Theiavirus</taxon>
        <taxon>Theiavirus salishense</taxon>
    </lineage>
</organism>
<keyword evidence="1" id="KW-0472">Membrane</keyword>
<protein>
    <submittedName>
        <fullName evidence="2">Uncharacterized protein</fullName>
    </submittedName>
</protein>
<dbReference type="EMBL" id="MF782455">
    <property type="protein sequence ID" value="ATZ80819.1"/>
    <property type="molecule type" value="Genomic_DNA"/>
</dbReference>
<keyword evidence="1" id="KW-1133">Transmembrane helix</keyword>
<proteinExistence type="predicted"/>
<sequence length="36" mass="4270">MFIYIIVNIIILCFGNIFLLFLIAKNNKNIFSKHKI</sequence>
<reference evidence="2" key="1">
    <citation type="journal article" date="2017" name="Elife">
        <title>The kinetoplastid-infecting Bodo saltans virus (BsV), a window into the most abundant giant viruses in the sea.</title>
        <authorList>
            <person name="Deeg C.M."/>
            <person name="Chow C.-E.T."/>
            <person name="Suttle C.A."/>
        </authorList>
    </citation>
    <scope>NUCLEOTIDE SEQUENCE</scope>
    <source>
        <strain evidence="2">NG1</strain>
    </source>
</reference>